<evidence type="ECO:0000256" key="1">
    <source>
        <dbReference type="ARBA" id="ARBA00009228"/>
    </source>
</evidence>
<keyword evidence="2" id="KW-0645">Protease</keyword>
<dbReference type="FunFam" id="2.40.10.10:FF:000060">
    <property type="entry name" value="Acrosin"/>
    <property type="match status" value="1"/>
</dbReference>
<dbReference type="GeneTree" id="ENSGT00940000165418"/>
<name>A0A8D0C155_SALMN</name>
<dbReference type="GO" id="GO:0004252">
    <property type="term" value="F:serine-type endopeptidase activity"/>
    <property type="evidence" value="ECO:0007669"/>
    <property type="project" value="InterPro"/>
</dbReference>
<accession>A0A8D0C155</accession>
<keyword evidence="8" id="KW-1185">Reference proteome</keyword>
<dbReference type="OMA" id="ISCRMVK"/>
<dbReference type="AlphaFoldDB" id="A0A8D0C155"/>
<protein>
    <recommendedName>
        <fullName evidence="6">Peptidase S1 domain-containing protein</fullName>
    </recommendedName>
</protein>
<dbReference type="PANTHER" id="PTHR24252:SF21">
    <property type="entry name" value="TRANSMEMBRANE SERINE PROTEASE 12"/>
    <property type="match status" value="1"/>
</dbReference>
<dbReference type="InterPro" id="IPR043504">
    <property type="entry name" value="Peptidase_S1_PA_chymotrypsin"/>
</dbReference>
<dbReference type="GO" id="GO:0006508">
    <property type="term" value="P:proteolysis"/>
    <property type="evidence" value="ECO:0007669"/>
    <property type="project" value="UniProtKB-KW"/>
</dbReference>
<evidence type="ECO:0000313" key="7">
    <source>
        <dbReference type="Ensembl" id="ENSSMRP00000016033.1"/>
    </source>
</evidence>
<dbReference type="InterPro" id="IPR001254">
    <property type="entry name" value="Trypsin_dom"/>
</dbReference>
<evidence type="ECO:0000256" key="3">
    <source>
        <dbReference type="ARBA" id="ARBA00022801"/>
    </source>
</evidence>
<reference evidence="7" key="2">
    <citation type="submission" date="2025-09" db="UniProtKB">
        <authorList>
            <consortium name="Ensembl"/>
        </authorList>
    </citation>
    <scope>IDENTIFICATION</scope>
</reference>
<evidence type="ECO:0000313" key="8">
    <source>
        <dbReference type="Proteomes" id="UP000694421"/>
    </source>
</evidence>
<evidence type="ECO:0000256" key="5">
    <source>
        <dbReference type="ARBA" id="ARBA00023157"/>
    </source>
</evidence>
<keyword evidence="3" id="KW-0378">Hydrolase</keyword>
<reference evidence="7" key="1">
    <citation type="submission" date="2025-08" db="UniProtKB">
        <authorList>
            <consortium name="Ensembl"/>
        </authorList>
    </citation>
    <scope>IDENTIFICATION</scope>
</reference>
<dbReference type="PROSITE" id="PS50240">
    <property type="entry name" value="TRYPSIN_DOM"/>
    <property type="match status" value="1"/>
</dbReference>
<dbReference type="PROSITE" id="PS00134">
    <property type="entry name" value="TRYPSIN_HIS"/>
    <property type="match status" value="1"/>
</dbReference>
<dbReference type="InterPro" id="IPR009003">
    <property type="entry name" value="Peptidase_S1_PA"/>
</dbReference>
<dbReference type="InterPro" id="IPR018114">
    <property type="entry name" value="TRYPSIN_HIS"/>
</dbReference>
<dbReference type="SUPFAM" id="SSF50494">
    <property type="entry name" value="Trypsin-like serine proteases"/>
    <property type="match status" value="1"/>
</dbReference>
<dbReference type="Ensembl" id="ENSSMRT00000018722.1">
    <property type="protein sequence ID" value="ENSSMRP00000016033.1"/>
    <property type="gene ID" value="ENSSMRG00000012467.1"/>
</dbReference>
<comment type="similarity">
    <text evidence="1">Belongs to the peptidase S1 family. Snake venom subfamily.</text>
</comment>
<evidence type="ECO:0000259" key="6">
    <source>
        <dbReference type="PROSITE" id="PS50240"/>
    </source>
</evidence>
<dbReference type="Pfam" id="PF00089">
    <property type="entry name" value="Trypsin"/>
    <property type="match status" value="1"/>
</dbReference>
<organism evidence="7 8">
    <name type="scientific">Salvator merianae</name>
    <name type="common">Argentine black and white tegu</name>
    <name type="synonym">Tupinambis merianae</name>
    <dbReference type="NCBI Taxonomy" id="96440"/>
    <lineage>
        <taxon>Eukaryota</taxon>
        <taxon>Metazoa</taxon>
        <taxon>Chordata</taxon>
        <taxon>Craniata</taxon>
        <taxon>Vertebrata</taxon>
        <taxon>Euteleostomi</taxon>
        <taxon>Lepidosauria</taxon>
        <taxon>Squamata</taxon>
        <taxon>Bifurcata</taxon>
        <taxon>Unidentata</taxon>
        <taxon>Episquamata</taxon>
        <taxon>Laterata</taxon>
        <taxon>Teiioidea</taxon>
        <taxon>Teiidae</taxon>
        <taxon>Salvator</taxon>
    </lineage>
</organism>
<evidence type="ECO:0000256" key="4">
    <source>
        <dbReference type="ARBA" id="ARBA00022825"/>
    </source>
</evidence>
<proteinExistence type="inferred from homology"/>
<feature type="domain" description="Peptidase S1" evidence="6">
    <location>
        <begin position="42"/>
        <end position="176"/>
    </location>
</feature>
<keyword evidence="4" id="KW-0720">Serine protease</keyword>
<dbReference type="PANTHER" id="PTHR24252">
    <property type="entry name" value="ACROSIN-RELATED"/>
    <property type="match status" value="1"/>
</dbReference>
<sequence length="203" mass="23240">RSGEKKFRTFSVLALVCNFMIVLSFAECGTRFLLNETTGNRIVGGHDAPFGAWPWQVSLQVYVVGIGYHHLCGGALLTNSSVLTAAHCVKGWENPAFWRIVIGMHQLNNYNSHVIRRRVRAITIHANYSPDTFENDLAMFTVSKYIRFNDYVQPICLPVDDALLYKKDPCYISGWGVHIYICGGFAWKFKYFGKLWKLKYMKL</sequence>
<dbReference type="Gene3D" id="2.40.10.10">
    <property type="entry name" value="Trypsin-like serine proteases"/>
    <property type="match status" value="1"/>
</dbReference>
<dbReference type="CDD" id="cd00190">
    <property type="entry name" value="Tryp_SPc"/>
    <property type="match status" value="1"/>
</dbReference>
<dbReference type="SMART" id="SM00020">
    <property type="entry name" value="Tryp_SPc"/>
    <property type="match status" value="1"/>
</dbReference>
<evidence type="ECO:0000256" key="2">
    <source>
        <dbReference type="ARBA" id="ARBA00022670"/>
    </source>
</evidence>
<dbReference type="Proteomes" id="UP000694421">
    <property type="component" value="Unplaced"/>
</dbReference>
<keyword evidence="5" id="KW-1015">Disulfide bond</keyword>